<protein>
    <submittedName>
        <fullName evidence="1">Uncharacterized protein</fullName>
    </submittedName>
</protein>
<name>A0A423KUV7_PSEFL</name>
<dbReference type="Proteomes" id="UP000285757">
    <property type="component" value="Unassembled WGS sequence"/>
</dbReference>
<dbReference type="AlphaFoldDB" id="A0A423KUV7"/>
<proteinExistence type="predicted"/>
<evidence type="ECO:0000313" key="1">
    <source>
        <dbReference type="EMBL" id="RON59827.1"/>
    </source>
</evidence>
<comment type="caution">
    <text evidence="1">The sequence shown here is derived from an EMBL/GenBank/DDBJ whole genome shotgun (WGS) entry which is preliminary data.</text>
</comment>
<accession>A0A423KUV7</accession>
<evidence type="ECO:0000313" key="2">
    <source>
        <dbReference type="Proteomes" id="UP000285757"/>
    </source>
</evidence>
<sequence>MLLSLYRLAIESICDSAIRGVRLLDEHPHSIDAAEAGQPLVLGRVFHVINNRNEDFVGGSWLDAQTTMTRDTPARLTERAP</sequence>
<organism evidence="1 2">
    <name type="scientific">Pseudomonas fluorescens</name>
    <dbReference type="NCBI Taxonomy" id="294"/>
    <lineage>
        <taxon>Bacteria</taxon>
        <taxon>Pseudomonadati</taxon>
        <taxon>Pseudomonadota</taxon>
        <taxon>Gammaproteobacteria</taxon>
        <taxon>Pseudomonadales</taxon>
        <taxon>Pseudomonadaceae</taxon>
        <taxon>Pseudomonas</taxon>
    </lineage>
</organism>
<reference evidence="1 2" key="1">
    <citation type="submission" date="2016-10" db="EMBL/GenBank/DDBJ databases">
        <title>Comparative genome analysis of multiple Pseudomonas spp. focuses on biocontrol and plant growth promoting traits.</title>
        <authorList>
            <person name="Tao X.-Y."/>
            <person name="Taylor C.G."/>
        </authorList>
    </citation>
    <scope>NUCLEOTIDE SEQUENCE [LARGE SCALE GENOMIC DNA]</scope>
    <source>
        <strain evidence="1 2">24D3</strain>
    </source>
</reference>
<dbReference type="EMBL" id="MOBU01000032">
    <property type="protein sequence ID" value="RON59827.1"/>
    <property type="molecule type" value="Genomic_DNA"/>
</dbReference>
<gene>
    <name evidence="1" type="ORF">BK671_27660</name>
</gene>